<dbReference type="InterPro" id="IPR004761">
    <property type="entry name" value="Spore_GerAB"/>
</dbReference>
<comment type="subcellular location">
    <subcellularLocation>
        <location evidence="1">Membrane</location>
        <topology evidence="1">Multi-pass membrane protein</topology>
    </subcellularLocation>
</comment>
<dbReference type="AlphaFoldDB" id="A0A7T5EIU3"/>
<accession>A0A7T5EIU3</accession>
<feature type="transmembrane region" description="Helical" evidence="8">
    <location>
        <begin position="47"/>
        <end position="71"/>
    </location>
</feature>
<keyword evidence="3" id="KW-0813">Transport</keyword>
<dbReference type="NCBIfam" id="TIGR00912">
    <property type="entry name" value="2A0309"/>
    <property type="match status" value="1"/>
</dbReference>
<keyword evidence="12" id="KW-1185">Reference proteome</keyword>
<evidence type="ECO:0000256" key="3">
    <source>
        <dbReference type="ARBA" id="ARBA00022448"/>
    </source>
</evidence>
<dbReference type="KEGG" id="bcop:JD108_16225"/>
<dbReference type="EMBL" id="CP073708">
    <property type="protein sequence ID" value="QUO40514.1"/>
    <property type="molecule type" value="Genomic_DNA"/>
</dbReference>
<dbReference type="RefSeq" id="WP_198827056.1">
    <property type="nucleotide sequence ID" value="NZ_CP066308.1"/>
</dbReference>
<evidence type="ECO:0000256" key="7">
    <source>
        <dbReference type="ARBA" id="ARBA00023136"/>
    </source>
</evidence>
<comment type="similarity">
    <text evidence="2">Belongs to the amino acid-polyamine-organocation (APC) superfamily. Spore germination protein (SGP) (TC 2.A.3.9) family.</text>
</comment>
<evidence type="ECO:0000256" key="1">
    <source>
        <dbReference type="ARBA" id="ARBA00004141"/>
    </source>
</evidence>
<dbReference type="PANTHER" id="PTHR34975:SF2">
    <property type="entry name" value="SPORE GERMINATION PROTEIN A2"/>
    <property type="match status" value="1"/>
</dbReference>
<evidence type="ECO:0000256" key="5">
    <source>
        <dbReference type="ARBA" id="ARBA00022692"/>
    </source>
</evidence>
<protein>
    <submittedName>
        <fullName evidence="9">Endospore germination permease</fullName>
    </submittedName>
</protein>
<dbReference type="GO" id="GO:0009847">
    <property type="term" value="P:spore germination"/>
    <property type="evidence" value="ECO:0007669"/>
    <property type="project" value="InterPro"/>
</dbReference>
<feature type="transmembrane region" description="Helical" evidence="8">
    <location>
        <begin position="12"/>
        <end position="35"/>
    </location>
</feature>
<dbReference type="PANTHER" id="PTHR34975">
    <property type="entry name" value="SPORE GERMINATION PROTEIN A2"/>
    <property type="match status" value="1"/>
</dbReference>
<feature type="transmembrane region" description="Helical" evidence="8">
    <location>
        <begin position="232"/>
        <end position="255"/>
    </location>
</feature>
<gene>
    <name evidence="9" type="ORF">JD108_16225</name>
    <name evidence="10" type="ORF">KDJ56_16170</name>
</gene>
<keyword evidence="6 8" id="KW-1133">Transmembrane helix</keyword>
<evidence type="ECO:0000256" key="2">
    <source>
        <dbReference type="ARBA" id="ARBA00007998"/>
    </source>
</evidence>
<reference evidence="10" key="2">
    <citation type="submission" date="2021-04" db="EMBL/GenBank/DDBJ databases">
        <title>Brevibacillus composti FJAT-54423, complete genome.</title>
        <authorList>
            <person name="Tang R."/>
        </authorList>
    </citation>
    <scope>NUCLEOTIDE SEQUENCE</scope>
    <source>
        <strain evidence="10">FJAT-54424</strain>
    </source>
</reference>
<evidence type="ECO:0000256" key="4">
    <source>
        <dbReference type="ARBA" id="ARBA00022544"/>
    </source>
</evidence>
<sequence length="387" mass="43439">MSQSRGPGRPDSLSLWQMICLITSTLIGVGVLTLPRTTTSHMYEAGWMGPIIGSSSSFLSIWLIALLSKRFPGMTFIQYSRLIWGGDKRPRLGFWLSLPWIAIFLTILYVTTAVTSRIFGEVVVTAVLLDTPLEVIIISMFVLAVVLCMYETDTAARVNEILFPLILFPVLFIAIASFQKAEWYNLLPIVRVPWETIFRGSFEASFSFQGYEIMLVFFAFAHENTSKVKAGFYGIGIAAFVYTLITFAGIAVFGYEELGRVTWPTLELVKTTQVPGLILERLESAFLAVWVAAVFTTVANGYYAMIYSLRQLFQRGIVFQRVLSVLLTIPMLFISLWPQNIVEIFQVTSNIGYSTAVISLFMPLVHWLVMLFRDRGKKLDKEGTAGG</sequence>
<evidence type="ECO:0000256" key="6">
    <source>
        <dbReference type="ARBA" id="ARBA00022989"/>
    </source>
</evidence>
<evidence type="ECO:0000313" key="10">
    <source>
        <dbReference type="EMBL" id="QUO40514.1"/>
    </source>
</evidence>
<reference evidence="9 11" key="1">
    <citation type="submission" date="2020-12" db="EMBL/GenBank/DDBJ databases">
        <title>strain FJAT-54423T represents a novel species of the genus Brevibacillus.</title>
        <authorList>
            <person name="Tang R."/>
        </authorList>
    </citation>
    <scope>NUCLEOTIDE SEQUENCE [LARGE SCALE GENOMIC DNA]</scope>
    <source>
        <strain evidence="9 11">FJAT-54423</strain>
    </source>
</reference>
<evidence type="ECO:0000256" key="8">
    <source>
        <dbReference type="SAM" id="Phobius"/>
    </source>
</evidence>
<proteinExistence type="inferred from homology"/>
<organism evidence="9 11">
    <name type="scientific">Brevibacillus composti</name>
    <dbReference type="NCBI Taxonomy" id="2796470"/>
    <lineage>
        <taxon>Bacteria</taxon>
        <taxon>Bacillati</taxon>
        <taxon>Bacillota</taxon>
        <taxon>Bacilli</taxon>
        <taxon>Bacillales</taxon>
        <taxon>Paenibacillaceae</taxon>
        <taxon>Brevibacillus</taxon>
    </lineage>
</organism>
<feature type="transmembrane region" description="Helical" evidence="8">
    <location>
        <begin position="318"/>
        <end position="339"/>
    </location>
</feature>
<dbReference type="EMBL" id="CP066308">
    <property type="protein sequence ID" value="QQE73432.1"/>
    <property type="molecule type" value="Genomic_DNA"/>
</dbReference>
<evidence type="ECO:0000313" key="12">
    <source>
        <dbReference type="Proteomes" id="UP000677234"/>
    </source>
</evidence>
<feature type="transmembrane region" description="Helical" evidence="8">
    <location>
        <begin position="351"/>
        <end position="372"/>
    </location>
</feature>
<dbReference type="Pfam" id="PF03845">
    <property type="entry name" value="Spore_permease"/>
    <property type="match status" value="1"/>
</dbReference>
<name>A0A7T5EIU3_9BACL</name>
<feature type="transmembrane region" description="Helical" evidence="8">
    <location>
        <begin position="285"/>
        <end position="306"/>
    </location>
</feature>
<dbReference type="Gene3D" id="1.20.1740.10">
    <property type="entry name" value="Amino acid/polyamine transporter I"/>
    <property type="match status" value="1"/>
</dbReference>
<dbReference type="Proteomes" id="UP000677234">
    <property type="component" value="Chromosome"/>
</dbReference>
<dbReference type="GO" id="GO:0016020">
    <property type="term" value="C:membrane"/>
    <property type="evidence" value="ECO:0007669"/>
    <property type="project" value="UniProtKB-SubCell"/>
</dbReference>
<keyword evidence="5 8" id="KW-0812">Transmembrane</keyword>
<feature type="transmembrane region" description="Helical" evidence="8">
    <location>
        <begin position="92"/>
        <end position="111"/>
    </location>
</feature>
<evidence type="ECO:0000313" key="9">
    <source>
        <dbReference type="EMBL" id="QQE73432.1"/>
    </source>
</evidence>
<dbReference type="Proteomes" id="UP000595847">
    <property type="component" value="Chromosome"/>
</dbReference>
<keyword evidence="4" id="KW-0309">Germination</keyword>
<keyword evidence="7 8" id="KW-0472">Membrane</keyword>
<feature type="transmembrane region" description="Helical" evidence="8">
    <location>
        <begin position="131"/>
        <end position="150"/>
    </location>
</feature>
<feature type="transmembrane region" description="Helical" evidence="8">
    <location>
        <begin position="201"/>
        <end position="220"/>
    </location>
</feature>
<evidence type="ECO:0000313" key="11">
    <source>
        <dbReference type="Proteomes" id="UP000595847"/>
    </source>
</evidence>
<feature type="transmembrane region" description="Helical" evidence="8">
    <location>
        <begin position="162"/>
        <end position="181"/>
    </location>
</feature>